<dbReference type="SUPFAM" id="SSF52242">
    <property type="entry name" value="Cobalamin (vitamin B12)-binding domain"/>
    <property type="match status" value="1"/>
</dbReference>
<dbReference type="Gene3D" id="3.40.50.280">
    <property type="entry name" value="Cobalamin-binding domain"/>
    <property type="match status" value="1"/>
</dbReference>
<dbReference type="InterPro" id="IPR003759">
    <property type="entry name" value="Cbl-bd_cap"/>
</dbReference>
<dbReference type="AlphaFoldDB" id="A0A2R4C7G7"/>
<dbReference type="InterPro" id="IPR009061">
    <property type="entry name" value="DNA-bd_dom_put_sf"/>
</dbReference>
<dbReference type="InterPro" id="IPR047057">
    <property type="entry name" value="MerR_fam"/>
</dbReference>
<feature type="domain" description="HTH merR-type" evidence="5">
    <location>
        <begin position="12"/>
        <end position="68"/>
    </location>
</feature>
<dbReference type="EMBL" id="CP028324">
    <property type="protein sequence ID" value="AVR95521.1"/>
    <property type="molecule type" value="Genomic_DNA"/>
</dbReference>
<evidence type="ECO:0000313" key="7">
    <source>
        <dbReference type="EMBL" id="AVR95521.1"/>
    </source>
</evidence>
<dbReference type="OrthoDB" id="9800334at2"/>
<dbReference type="CDD" id="cd02065">
    <property type="entry name" value="B12-binding_like"/>
    <property type="match status" value="1"/>
</dbReference>
<dbReference type="InterPro" id="IPR006158">
    <property type="entry name" value="Cobalamin-bd"/>
</dbReference>
<dbReference type="CDD" id="cd01104">
    <property type="entry name" value="HTH_MlrA-CarA"/>
    <property type="match status" value="1"/>
</dbReference>
<dbReference type="GO" id="GO:0031419">
    <property type="term" value="F:cobalamin binding"/>
    <property type="evidence" value="ECO:0007669"/>
    <property type="project" value="InterPro"/>
</dbReference>
<dbReference type="Pfam" id="PF02607">
    <property type="entry name" value="B12-binding_2"/>
    <property type="match status" value="1"/>
</dbReference>
<dbReference type="PANTHER" id="PTHR30204">
    <property type="entry name" value="REDOX-CYCLING DRUG-SENSING TRANSCRIPTIONAL ACTIVATOR SOXR"/>
    <property type="match status" value="1"/>
</dbReference>
<keyword evidence="1" id="KW-0805">Transcription regulation</keyword>
<dbReference type="Gene3D" id="1.10.1240.10">
    <property type="entry name" value="Methionine synthase domain"/>
    <property type="match status" value="1"/>
</dbReference>
<dbReference type="GO" id="GO:0046872">
    <property type="term" value="F:metal ion binding"/>
    <property type="evidence" value="ECO:0007669"/>
    <property type="project" value="InterPro"/>
</dbReference>
<reference evidence="7 8" key="1">
    <citation type="submission" date="2018-03" db="EMBL/GenBank/DDBJ databases">
        <title>Massilia armeniaca sp. nov., isolated from desert soil.</title>
        <authorList>
            <person name="Huang H."/>
            <person name="Ren M."/>
        </authorList>
    </citation>
    <scope>NUCLEOTIDE SEQUENCE [LARGE SCALE GENOMIC DNA]</scope>
    <source>
        <strain evidence="7 8">ZMN-3</strain>
    </source>
</reference>
<name>A0A2R4C7G7_9BURK</name>
<dbReference type="RefSeq" id="WP_107140872.1">
    <property type="nucleotide sequence ID" value="NZ_CP028324.1"/>
</dbReference>
<dbReference type="Gene3D" id="1.10.1660.10">
    <property type="match status" value="1"/>
</dbReference>
<feature type="region of interest" description="Disordered" evidence="4">
    <location>
        <begin position="311"/>
        <end position="339"/>
    </location>
</feature>
<dbReference type="Pfam" id="PF02310">
    <property type="entry name" value="B12-binding"/>
    <property type="match status" value="1"/>
</dbReference>
<dbReference type="PROSITE" id="PS51332">
    <property type="entry name" value="B12_BINDING"/>
    <property type="match status" value="1"/>
</dbReference>
<dbReference type="Pfam" id="PF13411">
    <property type="entry name" value="MerR_1"/>
    <property type="match status" value="1"/>
</dbReference>
<evidence type="ECO:0000256" key="2">
    <source>
        <dbReference type="ARBA" id="ARBA00023125"/>
    </source>
</evidence>
<dbReference type="Proteomes" id="UP000240505">
    <property type="component" value="Chromosome"/>
</dbReference>
<dbReference type="SMART" id="SM00422">
    <property type="entry name" value="HTH_MERR"/>
    <property type="match status" value="1"/>
</dbReference>
<evidence type="ECO:0000259" key="5">
    <source>
        <dbReference type="PROSITE" id="PS50937"/>
    </source>
</evidence>
<keyword evidence="2" id="KW-0238">DNA-binding</keyword>
<organism evidence="7 8">
    <name type="scientific">Pseudoduganella armeniaca</name>
    <dbReference type="NCBI Taxonomy" id="2072590"/>
    <lineage>
        <taxon>Bacteria</taxon>
        <taxon>Pseudomonadati</taxon>
        <taxon>Pseudomonadota</taxon>
        <taxon>Betaproteobacteria</taxon>
        <taxon>Burkholderiales</taxon>
        <taxon>Oxalobacteraceae</taxon>
        <taxon>Telluria group</taxon>
        <taxon>Pseudoduganella</taxon>
    </lineage>
</organism>
<feature type="domain" description="B12-binding" evidence="6">
    <location>
        <begin position="189"/>
        <end position="317"/>
    </location>
</feature>
<keyword evidence="3" id="KW-0804">Transcription</keyword>
<gene>
    <name evidence="7" type="ORF">C9I28_07115</name>
</gene>
<keyword evidence="8" id="KW-1185">Reference proteome</keyword>
<evidence type="ECO:0000259" key="6">
    <source>
        <dbReference type="PROSITE" id="PS51332"/>
    </source>
</evidence>
<dbReference type="PROSITE" id="PS50937">
    <property type="entry name" value="HTH_MERR_2"/>
    <property type="match status" value="1"/>
</dbReference>
<sequence>MNTFDLALPPCSISDVERDTGVAKETLRVWERRYDFPQPQRDPFGERLYPFEQVQKLRLVKRLIDLGFRPGKVLGQSTEELQHLAEQAASASRARPRAPATDLEPYIALCRSHQTDALRRKLSQALLMTGLKTFVLEVMAPLTTLVGDAWACGDIAVHEEHLITEALQTVIRSAIFSLPQPEDAAAMPQPRILLTTPPQEKHGLGLLMAEALMAADGAHCIALGTQTPLPDIVEAARGQHCDIVALSFSATMNPRHVLDALKELRTRLPDEIVLWAGGANPALRRRAPGFVKVLALAEVGAALAEWRERVAAPSDRHPSARTMADWQAQSGVDGSALVE</sequence>
<dbReference type="GO" id="GO:0003677">
    <property type="term" value="F:DNA binding"/>
    <property type="evidence" value="ECO:0007669"/>
    <property type="project" value="UniProtKB-KW"/>
</dbReference>
<evidence type="ECO:0000256" key="1">
    <source>
        <dbReference type="ARBA" id="ARBA00023015"/>
    </source>
</evidence>
<accession>A0A2R4C7G7</accession>
<proteinExistence type="predicted"/>
<evidence type="ECO:0000256" key="4">
    <source>
        <dbReference type="SAM" id="MobiDB-lite"/>
    </source>
</evidence>
<dbReference type="KEGG" id="masz:C9I28_07115"/>
<dbReference type="InterPro" id="IPR036724">
    <property type="entry name" value="Cobalamin-bd_sf"/>
</dbReference>
<protein>
    <submittedName>
        <fullName evidence="7">Cobalamin-binding protein</fullName>
    </submittedName>
</protein>
<evidence type="ECO:0000313" key="8">
    <source>
        <dbReference type="Proteomes" id="UP000240505"/>
    </source>
</evidence>
<evidence type="ECO:0000256" key="3">
    <source>
        <dbReference type="ARBA" id="ARBA00023163"/>
    </source>
</evidence>
<dbReference type="InterPro" id="IPR000551">
    <property type="entry name" value="MerR-type_HTH_dom"/>
</dbReference>
<dbReference type="InterPro" id="IPR036594">
    <property type="entry name" value="Meth_synthase_dom"/>
</dbReference>
<dbReference type="SUPFAM" id="SSF46955">
    <property type="entry name" value="Putative DNA-binding domain"/>
    <property type="match status" value="1"/>
</dbReference>
<dbReference type="PANTHER" id="PTHR30204:SF67">
    <property type="entry name" value="HTH-TYPE TRANSCRIPTIONAL REGULATOR MLRA-RELATED"/>
    <property type="match status" value="1"/>
</dbReference>
<dbReference type="GO" id="GO:0003700">
    <property type="term" value="F:DNA-binding transcription factor activity"/>
    <property type="evidence" value="ECO:0007669"/>
    <property type="project" value="InterPro"/>
</dbReference>